<dbReference type="NCBIfam" id="TIGR02858">
    <property type="entry name" value="spore_III_AA"/>
    <property type="match status" value="1"/>
</dbReference>
<dbReference type="PANTHER" id="PTHR20953">
    <property type="entry name" value="KINASE-RELATED"/>
    <property type="match status" value="1"/>
</dbReference>
<dbReference type="Pfam" id="PF19568">
    <property type="entry name" value="Spore_III_AA"/>
    <property type="match status" value="1"/>
</dbReference>
<dbReference type="InterPro" id="IPR045735">
    <property type="entry name" value="Spore_III_AA_AAA+_ATPase"/>
</dbReference>
<keyword evidence="1" id="KW-0547">Nucleotide-binding</keyword>
<dbReference type="AlphaFoldDB" id="A0A3Q9HQN6"/>
<evidence type="ECO:0000313" key="5">
    <source>
        <dbReference type="Proteomes" id="UP000267250"/>
    </source>
</evidence>
<dbReference type="InterPro" id="IPR003593">
    <property type="entry name" value="AAA+_ATPase"/>
</dbReference>
<gene>
    <name evidence="4" type="ORF">BBF96_09220</name>
</gene>
<feature type="domain" description="AAA+ ATPase" evidence="3">
    <location>
        <begin position="154"/>
        <end position="291"/>
    </location>
</feature>
<keyword evidence="2" id="KW-0067">ATP-binding</keyword>
<reference evidence="4 5" key="1">
    <citation type="submission" date="2016-07" db="EMBL/GenBank/DDBJ databases">
        <title>Genome and transcriptome analysis of iron-reducing fermentative bacteria Anoxybacter fermentans.</title>
        <authorList>
            <person name="Zeng X."/>
            <person name="Shao Z."/>
        </authorList>
    </citation>
    <scope>NUCLEOTIDE SEQUENCE [LARGE SCALE GENOMIC DNA]</scope>
    <source>
        <strain evidence="4 5">DY22613</strain>
    </source>
</reference>
<dbReference type="PANTHER" id="PTHR20953:SF3">
    <property type="entry name" value="P-LOOP CONTAINING NUCLEOSIDE TRIPHOSPHATE HYDROLASES SUPERFAMILY PROTEIN"/>
    <property type="match status" value="1"/>
</dbReference>
<dbReference type="OrthoDB" id="9768243at2"/>
<dbReference type="EMBL" id="CP016379">
    <property type="protein sequence ID" value="AZR73551.1"/>
    <property type="molecule type" value="Genomic_DNA"/>
</dbReference>
<dbReference type="RefSeq" id="WP_127016891.1">
    <property type="nucleotide sequence ID" value="NZ_CP016379.1"/>
</dbReference>
<proteinExistence type="predicted"/>
<dbReference type="InterPro" id="IPR014217">
    <property type="entry name" value="Spore_III_AA"/>
</dbReference>
<evidence type="ECO:0000259" key="3">
    <source>
        <dbReference type="SMART" id="SM00382"/>
    </source>
</evidence>
<evidence type="ECO:0000256" key="2">
    <source>
        <dbReference type="ARBA" id="ARBA00022840"/>
    </source>
</evidence>
<protein>
    <submittedName>
        <fullName evidence="4">Stage III sporulation protein AA</fullName>
    </submittedName>
</protein>
<evidence type="ECO:0000313" key="4">
    <source>
        <dbReference type="EMBL" id="AZR73551.1"/>
    </source>
</evidence>
<dbReference type="KEGG" id="aft:BBF96_09220"/>
<accession>A0A3Q9HQN6</accession>
<dbReference type="GO" id="GO:0005524">
    <property type="term" value="F:ATP binding"/>
    <property type="evidence" value="ECO:0007669"/>
    <property type="project" value="UniProtKB-KW"/>
</dbReference>
<dbReference type="SUPFAM" id="SSF52540">
    <property type="entry name" value="P-loop containing nucleoside triphosphate hydrolases"/>
    <property type="match status" value="1"/>
</dbReference>
<dbReference type="InterPro" id="IPR027417">
    <property type="entry name" value="P-loop_NTPase"/>
</dbReference>
<evidence type="ECO:0000256" key="1">
    <source>
        <dbReference type="ARBA" id="ARBA00022741"/>
    </source>
</evidence>
<organism evidence="4 5">
    <name type="scientific">Anoxybacter fermentans</name>
    <dbReference type="NCBI Taxonomy" id="1323375"/>
    <lineage>
        <taxon>Bacteria</taxon>
        <taxon>Bacillati</taxon>
        <taxon>Bacillota</taxon>
        <taxon>Clostridia</taxon>
        <taxon>Halanaerobiales</taxon>
        <taxon>Anoxybacter</taxon>
    </lineage>
</organism>
<sequence>MDRKDFTEEIAKFLPQRLRSYFKLLKDEELDKLQEIRLRVNRPLNLILGDRDLFLGKDGLHTDPFRGEIIKRDDLGQAILFLSNHSIYALKEELRQGFITIPGGHRVGFVGSGIIKAGKIDQIKDFSGINFRITREIKGCANPVIPQLIKASGDIHHTMIVSPPRCGKTTLLRDIIRQLSNGWSGFSGLKVGVVDERSELAGSFQGIPHHDLGVRTDVLDHCPKSTGMYLLIRSMSPQVIATDEIGSAEDVAAIQEAVRAGIRLIVTVHGSNLRELMDRPILKELLTSKIFTRYVLLSNRNGAGTIEGVYDQDLTKIFKVGPAVKERFRYG</sequence>
<dbReference type="Gene3D" id="3.40.50.300">
    <property type="entry name" value="P-loop containing nucleotide triphosphate hydrolases"/>
    <property type="match status" value="1"/>
</dbReference>
<dbReference type="SMART" id="SM00382">
    <property type="entry name" value="AAA"/>
    <property type="match status" value="1"/>
</dbReference>
<dbReference type="Proteomes" id="UP000267250">
    <property type="component" value="Chromosome"/>
</dbReference>
<keyword evidence="5" id="KW-1185">Reference proteome</keyword>
<name>A0A3Q9HQN6_9FIRM</name>